<evidence type="ECO:0000313" key="2">
    <source>
        <dbReference type="Proteomes" id="UP000077177"/>
    </source>
</evidence>
<dbReference type="Proteomes" id="UP000077177">
    <property type="component" value="Chromosome"/>
</dbReference>
<dbReference type="OrthoDB" id="677760at2"/>
<sequence>MNSKITTVSIAVPYKSSGGVIHQHQVDFEFYKVDGHYSLRPCLDAAELQLANLPPELRFVMESGKPVSLRGKIDGNLHVIQDAVVLLKEQRHL</sequence>
<dbReference type="RefSeq" id="WP_066405443.1">
    <property type="nucleotide sequence ID" value="NZ_CP011390.1"/>
</dbReference>
<reference evidence="2" key="1">
    <citation type="submission" date="2015-01" db="EMBL/GenBank/DDBJ databases">
        <title>Flavisolibacter sp./LCS9/ whole genome sequencing.</title>
        <authorList>
            <person name="Kim M.K."/>
            <person name="Srinivasan S."/>
            <person name="Lee J.-J."/>
        </authorList>
    </citation>
    <scope>NUCLEOTIDE SEQUENCE [LARGE SCALE GENOMIC DNA]</scope>
    <source>
        <strain evidence="2">LCS9</strain>
    </source>
</reference>
<dbReference type="AlphaFoldDB" id="A0A172TWT0"/>
<dbReference type="STRING" id="1492898.SY85_13855"/>
<name>A0A172TWT0_9BACT</name>
<protein>
    <submittedName>
        <fullName evidence="1">Uncharacterized protein</fullName>
    </submittedName>
</protein>
<dbReference type="KEGG" id="fla:SY85_13855"/>
<gene>
    <name evidence="1" type="ORF">SY85_13855</name>
</gene>
<dbReference type="EMBL" id="CP011390">
    <property type="protein sequence ID" value="ANE51428.1"/>
    <property type="molecule type" value="Genomic_DNA"/>
</dbReference>
<accession>A0A172TWT0</accession>
<reference evidence="1 2" key="2">
    <citation type="journal article" date="2016" name="Int. J. Syst. Evol. Microbiol.">
        <title>Flavisolibacter tropicus sp. nov., isolated from tropical soil.</title>
        <authorList>
            <person name="Lee J.J."/>
            <person name="Kang M.S."/>
            <person name="Kim G.S."/>
            <person name="Lee C.S."/>
            <person name="Lim S."/>
            <person name="Lee J."/>
            <person name="Roh S.H."/>
            <person name="Kang H."/>
            <person name="Ha J.M."/>
            <person name="Bae S."/>
            <person name="Jung H.Y."/>
            <person name="Kim M.K."/>
        </authorList>
    </citation>
    <scope>NUCLEOTIDE SEQUENCE [LARGE SCALE GENOMIC DNA]</scope>
    <source>
        <strain evidence="1 2">LCS9</strain>
    </source>
</reference>
<proteinExistence type="predicted"/>
<keyword evidence="2" id="KW-1185">Reference proteome</keyword>
<organism evidence="1 2">
    <name type="scientific">Flavisolibacter tropicus</name>
    <dbReference type="NCBI Taxonomy" id="1492898"/>
    <lineage>
        <taxon>Bacteria</taxon>
        <taxon>Pseudomonadati</taxon>
        <taxon>Bacteroidota</taxon>
        <taxon>Chitinophagia</taxon>
        <taxon>Chitinophagales</taxon>
        <taxon>Chitinophagaceae</taxon>
        <taxon>Flavisolibacter</taxon>
    </lineage>
</organism>
<evidence type="ECO:0000313" key="1">
    <source>
        <dbReference type="EMBL" id="ANE51428.1"/>
    </source>
</evidence>